<evidence type="ECO:0000313" key="2">
    <source>
        <dbReference type="Proteomes" id="UP000326565"/>
    </source>
</evidence>
<name>A0A5N5XHE0_9EURO</name>
<dbReference type="AlphaFoldDB" id="A0A5N5XHE0"/>
<dbReference type="Proteomes" id="UP000326565">
    <property type="component" value="Unassembled WGS sequence"/>
</dbReference>
<reference evidence="1 2" key="1">
    <citation type="submission" date="2019-04" db="EMBL/GenBank/DDBJ databases">
        <title>Friends and foes A comparative genomics study of 23 Aspergillus species from section Flavi.</title>
        <authorList>
            <consortium name="DOE Joint Genome Institute"/>
            <person name="Kjaerbolling I."/>
            <person name="Vesth T."/>
            <person name="Frisvad J.C."/>
            <person name="Nybo J.L."/>
            <person name="Theobald S."/>
            <person name="Kildgaard S."/>
            <person name="Isbrandt T."/>
            <person name="Kuo A."/>
            <person name="Sato A."/>
            <person name="Lyhne E.K."/>
            <person name="Kogle M.E."/>
            <person name="Wiebenga A."/>
            <person name="Kun R.S."/>
            <person name="Lubbers R.J."/>
            <person name="Makela M.R."/>
            <person name="Barry K."/>
            <person name="Chovatia M."/>
            <person name="Clum A."/>
            <person name="Daum C."/>
            <person name="Haridas S."/>
            <person name="He G."/>
            <person name="LaButti K."/>
            <person name="Lipzen A."/>
            <person name="Mondo S."/>
            <person name="Riley R."/>
            <person name="Salamov A."/>
            <person name="Simmons B.A."/>
            <person name="Magnuson J.K."/>
            <person name="Henrissat B."/>
            <person name="Mortensen U.H."/>
            <person name="Larsen T.O."/>
            <person name="Devries R.P."/>
            <person name="Grigoriev I.V."/>
            <person name="Machida M."/>
            <person name="Baker S.E."/>
            <person name="Andersen M.R."/>
        </authorList>
    </citation>
    <scope>NUCLEOTIDE SEQUENCE [LARGE SCALE GENOMIC DNA]</scope>
    <source>
        <strain evidence="1 2">CBS 151.66</strain>
    </source>
</reference>
<proteinExistence type="predicted"/>
<accession>A0A5N5XHE0</accession>
<gene>
    <name evidence="1" type="ORF">BDV29DRAFT_164152</name>
</gene>
<dbReference type="EMBL" id="ML732149">
    <property type="protein sequence ID" value="KAB8079655.1"/>
    <property type="molecule type" value="Genomic_DNA"/>
</dbReference>
<evidence type="ECO:0000313" key="1">
    <source>
        <dbReference type="EMBL" id="KAB8079655.1"/>
    </source>
</evidence>
<protein>
    <submittedName>
        <fullName evidence="1">Uncharacterized protein</fullName>
    </submittedName>
</protein>
<sequence length="109" mass="12314">MSTNSNIAFTEKREARSFISRYNSPLKTPDTTKGNTDPIICEALVAARRNFDDYFDFSIGPVWKDCIRGSDVLSYTLFSSLLQIQRNIQVGGKHGWLGTQILPVLIMVR</sequence>
<organism evidence="1 2">
    <name type="scientific">Aspergillus leporis</name>
    <dbReference type="NCBI Taxonomy" id="41062"/>
    <lineage>
        <taxon>Eukaryota</taxon>
        <taxon>Fungi</taxon>
        <taxon>Dikarya</taxon>
        <taxon>Ascomycota</taxon>
        <taxon>Pezizomycotina</taxon>
        <taxon>Eurotiomycetes</taxon>
        <taxon>Eurotiomycetidae</taxon>
        <taxon>Eurotiales</taxon>
        <taxon>Aspergillaceae</taxon>
        <taxon>Aspergillus</taxon>
        <taxon>Aspergillus subgen. Circumdati</taxon>
    </lineage>
</organism>
<keyword evidence="2" id="KW-1185">Reference proteome</keyword>